<accession>A0A0D8Y1H5</accession>
<dbReference type="Proteomes" id="UP000053766">
    <property type="component" value="Unassembled WGS sequence"/>
</dbReference>
<proteinExistence type="predicted"/>
<evidence type="ECO:0000313" key="2">
    <source>
        <dbReference type="Proteomes" id="UP000053766"/>
    </source>
</evidence>
<sequence>MILLFCILCIVDAISHNSYLPFSNEIPPDGSAIVDVSLAVVDERHVPQTTFGFPNYAQHPESVPYPSQFFIFDRKTTLNGIQPYYMNYFYPVPFSQLHNSYTDIATDPRSTDILHG</sequence>
<name>A0A0D8Y1H5_DICVI</name>
<reference evidence="2" key="2">
    <citation type="journal article" date="2016" name="Sci. Rep.">
        <title>Dictyocaulus viviparus genome, variome and transcriptome elucidate lungworm biology and support future intervention.</title>
        <authorList>
            <person name="McNulty S.N."/>
            <person name="Strube C."/>
            <person name="Rosa B.A."/>
            <person name="Martin J.C."/>
            <person name="Tyagi R."/>
            <person name="Choi Y.J."/>
            <person name="Wang Q."/>
            <person name="Hallsworth Pepin K."/>
            <person name="Zhang X."/>
            <person name="Ozersky P."/>
            <person name="Wilson R.K."/>
            <person name="Sternberg P.W."/>
            <person name="Gasser R.B."/>
            <person name="Mitreva M."/>
        </authorList>
    </citation>
    <scope>NUCLEOTIDE SEQUENCE [LARGE SCALE GENOMIC DNA]</scope>
    <source>
        <strain evidence="2">HannoverDv2000</strain>
    </source>
</reference>
<reference evidence="1 2" key="1">
    <citation type="submission" date="2013-11" db="EMBL/GenBank/DDBJ databases">
        <title>Draft genome of the bovine lungworm Dictyocaulus viviparus.</title>
        <authorList>
            <person name="Mitreva M."/>
        </authorList>
    </citation>
    <scope>NUCLEOTIDE SEQUENCE [LARGE SCALE GENOMIC DNA]</scope>
    <source>
        <strain evidence="1 2">HannoverDv2000</strain>
    </source>
</reference>
<dbReference type="EMBL" id="KN716267">
    <property type="protein sequence ID" value="KJH48456.1"/>
    <property type="molecule type" value="Genomic_DNA"/>
</dbReference>
<dbReference type="AlphaFoldDB" id="A0A0D8Y1H5"/>
<organism evidence="1 2">
    <name type="scientific">Dictyocaulus viviparus</name>
    <name type="common">Bovine lungworm</name>
    <dbReference type="NCBI Taxonomy" id="29172"/>
    <lineage>
        <taxon>Eukaryota</taxon>
        <taxon>Metazoa</taxon>
        <taxon>Ecdysozoa</taxon>
        <taxon>Nematoda</taxon>
        <taxon>Chromadorea</taxon>
        <taxon>Rhabditida</taxon>
        <taxon>Rhabditina</taxon>
        <taxon>Rhabditomorpha</taxon>
        <taxon>Strongyloidea</taxon>
        <taxon>Metastrongylidae</taxon>
        <taxon>Dictyocaulus</taxon>
    </lineage>
</organism>
<evidence type="ECO:0000313" key="1">
    <source>
        <dbReference type="EMBL" id="KJH48456.1"/>
    </source>
</evidence>
<keyword evidence="2" id="KW-1185">Reference proteome</keyword>
<gene>
    <name evidence="1" type="ORF">DICVIV_05426</name>
</gene>
<protein>
    <submittedName>
        <fullName evidence="1">Uncharacterized protein</fullName>
    </submittedName>
</protein>